<name>A0AAE5CBY8_9BACT</name>
<comment type="subunit">
    <text evidence="19">Homodimer. The monomeric form is inactive while the homodimer is active.</text>
</comment>
<evidence type="ECO:0000256" key="17">
    <source>
        <dbReference type="ARBA" id="ARBA00023180"/>
    </source>
</evidence>
<protein>
    <recommendedName>
        <fullName evidence="5">Carboxypeptidase Q</fullName>
    </recommendedName>
    <alternativeName>
        <fullName evidence="20">Plasma glutamate carboxypeptidase</fullName>
    </alternativeName>
</protein>
<keyword evidence="18" id="KW-0458">Lysosome</keyword>
<keyword evidence="14" id="KW-0333">Golgi apparatus</keyword>
<evidence type="ECO:0000256" key="19">
    <source>
        <dbReference type="ARBA" id="ARBA00025833"/>
    </source>
</evidence>
<keyword evidence="8" id="KW-0645">Protease</keyword>
<evidence type="ECO:0000256" key="2">
    <source>
        <dbReference type="ARBA" id="ARBA00004371"/>
    </source>
</evidence>
<dbReference type="GO" id="GO:0005764">
    <property type="term" value="C:lysosome"/>
    <property type="evidence" value="ECO:0007669"/>
    <property type="project" value="UniProtKB-SubCell"/>
</dbReference>
<keyword evidence="7" id="KW-0121">Carboxypeptidase</keyword>
<keyword evidence="9" id="KW-0479">Metal-binding</keyword>
<evidence type="ECO:0000256" key="16">
    <source>
        <dbReference type="ARBA" id="ARBA00023145"/>
    </source>
</evidence>
<dbReference type="AlphaFoldDB" id="A0AAE5CBY8"/>
<evidence type="ECO:0000313" key="22">
    <source>
        <dbReference type="EMBL" id="NIR76457.1"/>
    </source>
</evidence>
<gene>
    <name evidence="22" type="ORF">GWO12_15350</name>
</gene>
<dbReference type="GO" id="GO:0005576">
    <property type="term" value="C:extracellular region"/>
    <property type="evidence" value="ECO:0007669"/>
    <property type="project" value="UniProtKB-SubCell"/>
</dbReference>
<evidence type="ECO:0000256" key="1">
    <source>
        <dbReference type="ARBA" id="ARBA00004240"/>
    </source>
</evidence>
<dbReference type="GO" id="GO:0070573">
    <property type="term" value="F:metallodipeptidase activity"/>
    <property type="evidence" value="ECO:0007669"/>
    <property type="project" value="InterPro"/>
</dbReference>
<dbReference type="GO" id="GO:0006508">
    <property type="term" value="P:proteolysis"/>
    <property type="evidence" value="ECO:0007669"/>
    <property type="project" value="UniProtKB-KW"/>
</dbReference>
<keyword evidence="11" id="KW-0378">Hydrolase</keyword>
<dbReference type="EMBL" id="JAACAK010000130">
    <property type="protein sequence ID" value="NIR76457.1"/>
    <property type="molecule type" value="Genomic_DNA"/>
</dbReference>
<evidence type="ECO:0000256" key="9">
    <source>
        <dbReference type="ARBA" id="ARBA00022723"/>
    </source>
</evidence>
<evidence type="ECO:0000256" key="15">
    <source>
        <dbReference type="ARBA" id="ARBA00023049"/>
    </source>
</evidence>
<evidence type="ECO:0000256" key="5">
    <source>
        <dbReference type="ARBA" id="ARBA00014116"/>
    </source>
</evidence>
<reference evidence="22 23" key="1">
    <citation type="submission" date="2020-01" db="EMBL/GenBank/DDBJ databases">
        <title>Genomes assembled from Gulf of Kutch pelagic sediment metagenomes.</title>
        <authorList>
            <person name="Chandrashekar M."/>
            <person name="Mahajan M.S."/>
            <person name="Dave K.J."/>
            <person name="Vatsa P."/>
            <person name="Nathani N.M."/>
        </authorList>
    </citation>
    <scope>NUCLEOTIDE SEQUENCE [LARGE SCALE GENOMIC DNA]</scope>
    <source>
        <strain evidence="22">KS3-K002</strain>
    </source>
</reference>
<evidence type="ECO:0000256" key="3">
    <source>
        <dbReference type="ARBA" id="ARBA00004555"/>
    </source>
</evidence>
<comment type="caution">
    <text evidence="22">The sequence shown here is derived from an EMBL/GenBank/DDBJ whole genome shotgun (WGS) entry which is preliminary data.</text>
</comment>
<keyword evidence="10" id="KW-0732">Signal</keyword>
<dbReference type="PANTHER" id="PTHR12053:SF3">
    <property type="entry name" value="CARBOXYPEPTIDASE Q"/>
    <property type="match status" value="1"/>
</dbReference>
<evidence type="ECO:0000256" key="8">
    <source>
        <dbReference type="ARBA" id="ARBA00022670"/>
    </source>
</evidence>
<keyword evidence="16" id="KW-0865">Zymogen</keyword>
<keyword evidence="13" id="KW-0862">Zinc</keyword>
<evidence type="ECO:0000256" key="10">
    <source>
        <dbReference type="ARBA" id="ARBA00022729"/>
    </source>
</evidence>
<feature type="domain" description="Peptidase M28" evidence="21">
    <location>
        <begin position="264"/>
        <end position="457"/>
    </location>
</feature>
<evidence type="ECO:0000256" key="11">
    <source>
        <dbReference type="ARBA" id="ARBA00022801"/>
    </source>
</evidence>
<evidence type="ECO:0000256" key="7">
    <source>
        <dbReference type="ARBA" id="ARBA00022645"/>
    </source>
</evidence>
<evidence type="ECO:0000256" key="12">
    <source>
        <dbReference type="ARBA" id="ARBA00022824"/>
    </source>
</evidence>
<accession>A0AAE5CBY8</accession>
<dbReference type="Pfam" id="PF04389">
    <property type="entry name" value="Peptidase_M28"/>
    <property type="match status" value="1"/>
</dbReference>
<evidence type="ECO:0000256" key="18">
    <source>
        <dbReference type="ARBA" id="ARBA00023228"/>
    </source>
</evidence>
<comment type="subcellular location">
    <subcellularLocation>
        <location evidence="1">Endoplasmic reticulum</location>
    </subcellularLocation>
    <subcellularLocation>
        <location evidence="3">Golgi apparatus</location>
    </subcellularLocation>
    <subcellularLocation>
        <location evidence="2">Lysosome</location>
    </subcellularLocation>
    <subcellularLocation>
        <location evidence="4">Secreted</location>
    </subcellularLocation>
</comment>
<evidence type="ECO:0000256" key="14">
    <source>
        <dbReference type="ARBA" id="ARBA00023034"/>
    </source>
</evidence>
<dbReference type="Gene3D" id="3.40.630.10">
    <property type="entry name" value="Zn peptidases"/>
    <property type="match status" value="1"/>
</dbReference>
<dbReference type="SUPFAM" id="SSF53187">
    <property type="entry name" value="Zn-dependent exopeptidases"/>
    <property type="match status" value="1"/>
</dbReference>
<dbReference type="GO" id="GO:0004180">
    <property type="term" value="F:carboxypeptidase activity"/>
    <property type="evidence" value="ECO:0007669"/>
    <property type="project" value="UniProtKB-KW"/>
</dbReference>
<evidence type="ECO:0000313" key="23">
    <source>
        <dbReference type="Proteomes" id="UP000702544"/>
    </source>
</evidence>
<dbReference type="GO" id="GO:0046872">
    <property type="term" value="F:metal ion binding"/>
    <property type="evidence" value="ECO:0007669"/>
    <property type="project" value="UniProtKB-KW"/>
</dbReference>
<evidence type="ECO:0000256" key="13">
    <source>
        <dbReference type="ARBA" id="ARBA00022833"/>
    </source>
</evidence>
<evidence type="ECO:0000256" key="20">
    <source>
        <dbReference type="ARBA" id="ARBA00033328"/>
    </source>
</evidence>
<organism evidence="22 23">
    <name type="scientific">Candidatus Kutchimonas denitrificans</name>
    <dbReference type="NCBI Taxonomy" id="3056748"/>
    <lineage>
        <taxon>Bacteria</taxon>
        <taxon>Pseudomonadati</taxon>
        <taxon>Gemmatimonadota</taxon>
        <taxon>Gemmatimonadia</taxon>
        <taxon>Candidatus Palauibacterales</taxon>
        <taxon>Candidatus Palauibacteraceae</taxon>
        <taxon>Candidatus Kutchimonas</taxon>
    </lineage>
</organism>
<keyword evidence="12" id="KW-0256">Endoplasmic reticulum</keyword>
<dbReference type="Gene3D" id="3.50.30.30">
    <property type="match status" value="1"/>
</dbReference>
<keyword evidence="15" id="KW-0482">Metalloprotease</keyword>
<keyword evidence="6" id="KW-0964">Secreted</keyword>
<sequence length="487" mass="51245">MIGNDAPATTLNRLYRGPHRPSCLFWSRRILVAALFLPALTGFAPQRPVPADSATAVVVARALESPELPAMASGLLDTIGGRLSGTPAGTRAEAWAAGWMRGLGLDTVYYEVVRIPVWRRGTTHLQVVTPATARHRPIAAAALGYAPAIVADSVLVVDVGRGDSARVAALGDRVKGAAWLTDVINPDVLARAVRAGAAALLRITLEPGRLPQARVAPWPDVPAPLPALSVSREDGLWLRRLTAAGPVVMTLRVEAETRPGTVLNVVGEWEGSDPSVADQVFLLGAHLDAWDLGDGAIDNGTGVLSVMAAAGALAGSGLRPRRTVRVVLFAAEELGLRGSREYVKTHAGAMGDVVAMMNLDMVGDPEGYGATGHPEADTLFARLARDTPLRDLALHAEVNHGGGPGSDHQPFLLAGVPTIYVQTSLPPDAPRWYHNAGDTFDKIDLDAVRATAAAAAAAAWALADHPGRPLRTLSPEETAQLIQRLGW</sequence>
<dbReference type="InterPro" id="IPR007484">
    <property type="entry name" value="Peptidase_M28"/>
</dbReference>
<evidence type="ECO:0000256" key="6">
    <source>
        <dbReference type="ARBA" id="ARBA00022525"/>
    </source>
</evidence>
<evidence type="ECO:0000259" key="21">
    <source>
        <dbReference type="Pfam" id="PF04389"/>
    </source>
</evidence>
<proteinExistence type="predicted"/>
<evidence type="ECO:0000256" key="4">
    <source>
        <dbReference type="ARBA" id="ARBA00004613"/>
    </source>
</evidence>
<dbReference type="Proteomes" id="UP000702544">
    <property type="component" value="Unassembled WGS sequence"/>
</dbReference>
<keyword evidence="17" id="KW-0325">Glycoprotein</keyword>
<dbReference type="InterPro" id="IPR039866">
    <property type="entry name" value="CPQ"/>
</dbReference>
<dbReference type="PANTHER" id="PTHR12053">
    <property type="entry name" value="PROTEASE FAMILY M28 PLASMA GLUTAMATE CARBOXYPEPTIDASE-RELATED"/>
    <property type="match status" value="1"/>
</dbReference>